<evidence type="ECO:0008006" key="4">
    <source>
        <dbReference type="Google" id="ProtNLM"/>
    </source>
</evidence>
<dbReference type="AlphaFoldDB" id="A0A0B3VH84"/>
<reference evidence="2 3" key="1">
    <citation type="submission" date="2014-12" db="EMBL/GenBank/DDBJ databases">
        <title>Draft genome sequence of Terrisporobacter sp. 08-306576, isolated from the blood culture of a bacteremia patient.</title>
        <authorList>
            <person name="Lund L.C."/>
            <person name="Sydenham T.V."/>
            <person name="Hogh S.V."/>
            <person name="Skov M.N."/>
            <person name="Kemp M."/>
            <person name="Justesen U.S."/>
        </authorList>
    </citation>
    <scope>NUCLEOTIDE SEQUENCE [LARGE SCALE GENOMIC DNA]</scope>
    <source>
        <strain evidence="2 3">08-306576</strain>
    </source>
</reference>
<evidence type="ECO:0000256" key="1">
    <source>
        <dbReference type="SAM" id="Coils"/>
    </source>
</evidence>
<accession>A0A0B3VH84</accession>
<protein>
    <recommendedName>
        <fullName evidence="4">Siphovirus Gp157 family protein</fullName>
    </recommendedName>
</protein>
<dbReference type="Pfam" id="PF05565">
    <property type="entry name" value="Sipho_Gp157"/>
    <property type="match status" value="1"/>
</dbReference>
<keyword evidence="3" id="KW-1185">Reference proteome</keyword>
<keyword evidence="1" id="KW-0175">Coiled coil</keyword>
<evidence type="ECO:0000313" key="2">
    <source>
        <dbReference type="EMBL" id="KHS56176.1"/>
    </source>
</evidence>
<organism evidence="2 3">
    <name type="scientific">Terrisporobacter othiniensis</name>
    <dbReference type="NCBI Taxonomy" id="1577792"/>
    <lineage>
        <taxon>Bacteria</taxon>
        <taxon>Bacillati</taxon>
        <taxon>Bacillota</taxon>
        <taxon>Clostridia</taxon>
        <taxon>Peptostreptococcales</taxon>
        <taxon>Peptostreptococcaceae</taxon>
        <taxon>Terrisporobacter</taxon>
    </lineage>
</organism>
<feature type="coiled-coil region" evidence="1">
    <location>
        <begin position="58"/>
        <end position="92"/>
    </location>
</feature>
<dbReference type="STRING" id="1577792.QX51_15570"/>
<dbReference type="EMBL" id="JWHR01000121">
    <property type="protein sequence ID" value="KHS56176.1"/>
    <property type="molecule type" value="Genomic_DNA"/>
</dbReference>
<dbReference type="InterPro" id="IPR008840">
    <property type="entry name" value="Sipho_Gp157"/>
</dbReference>
<comment type="caution">
    <text evidence="2">The sequence shown here is derived from an EMBL/GenBank/DDBJ whole genome shotgun (WGS) entry which is preliminary data.</text>
</comment>
<proteinExistence type="predicted"/>
<dbReference type="OrthoDB" id="2081895at2"/>
<gene>
    <name evidence="2" type="ORF">QX51_15570</name>
</gene>
<evidence type="ECO:0000313" key="3">
    <source>
        <dbReference type="Proteomes" id="UP000031189"/>
    </source>
</evidence>
<dbReference type="Proteomes" id="UP000031189">
    <property type="component" value="Unassembled WGS sequence"/>
</dbReference>
<dbReference type="RefSeq" id="WP_039680805.1">
    <property type="nucleotide sequence ID" value="NZ_JWHR01000121.1"/>
</dbReference>
<sequence>MSSLYQLTSNFLEVDNLIEEYLQAGEEDLAENLVKANQIIRNEIQNKSVGFIHVFRNIDSQINAIDGEIKRLQDLKKQVKKKEENIKSMLKDSMELLGTTKIETDLGKISIRNNSGSLKIDDIDLIPNIYKEEVVTTTVKVDSNLIKKQIKAGIEIEGCHIEAGTSLIIPKTKK</sequence>
<name>A0A0B3VH84_9FIRM</name>